<dbReference type="Proteomes" id="UP000683000">
    <property type="component" value="Unassembled WGS sequence"/>
</dbReference>
<dbReference type="InterPro" id="IPR045114">
    <property type="entry name" value="Csn12-like"/>
</dbReference>
<dbReference type="GO" id="GO:0003690">
    <property type="term" value="F:double-stranded DNA binding"/>
    <property type="evidence" value="ECO:0007669"/>
    <property type="project" value="InterPro"/>
</dbReference>
<dbReference type="AlphaFoldDB" id="A0A8I3A6W9"/>
<dbReference type="PANTHER" id="PTHR12732">
    <property type="entry name" value="UNCHARACTERIZED PROTEASOME COMPONENT REGION PCI-CONTAINING"/>
    <property type="match status" value="1"/>
</dbReference>
<dbReference type="EMBL" id="JAGFBS010000020">
    <property type="protein sequence ID" value="KAG6373861.1"/>
    <property type="molecule type" value="Genomic_DNA"/>
</dbReference>
<keyword evidence="2" id="KW-1185">Reference proteome</keyword>
<dbReference type="GO" id="GO:0006368">
    <property type="term" value="P:transcription elongation by RNA polymerase II"/>
    <property type="evidence" value="ECO:0007669"/>
    <property type="project" value="TreeGrafter"/>
</dbReference>
<proteinExistence type="predicted"/>
<protein>
    <submittedName>
        <fullName evidence="1">Uncharacterized protein</fullName>
    </submittedName>
</protein>
<organism evidence="1 2">
    <name type="scientific">Boletus reticuloceps</name>
    <dbReference type="NCBI Taxonomy" id="495285"/>
    <lineage>
        <taxon>Eukaryota</taxon>
        <taxon>Fungi</taxon>
        <taxon>Dikarya</taxon>
        <taxon>Basidiomycota</taxon>
        <taxon>Agaricomycotina</taxon>
        <taxon>Agaricomycetes</taxon>
        <taxon>Agaricomycetidae</taxon>
        <taxon>Boletales</taxon>
        <taxon>Boletineae</taxon>
        <taxon>Boletaceae</taxon>
        <taxon>Boletoideae</taxon>
        <taxon>Boletus</taxon>
    </lineage>
</organism>
<name>A0A8I3A6W9_9AGAM</name>
<dbReference type="GO" id="GO:0003723">
    <property type="term" value="F:RNA binding"/>
    <property type="evidence" value="ECO:0007669"/>
    <property type="project" value="InterPro"/>
</dbReference>
<reference evidence="1" key="1">
    <citation type="submission" date="2021-03" db="EMBL/GenBank/DDBJ databases">
        <title>Evolutionary innovations through gain and loss of genes in the ectomycorrhizal Boletales.</title>
        <authorList>
            <person name="Wu G."/>
            <person name="Miyauchi S."/>
            <person name="Morin E."/>
            <person name="Yang Z.-L."/>
            <person name="Xu J."/>
            <person name="Martin F.M."/>
        </authorList>
    </citation>
    <scope>NUCLEOTIDE SEQUENCE</scope>
    <source>
        <strain evidence="1">BR01</strain>
    </source>
</reference>
<dbReference type="PANTHER" id="PTHR12732:SF0">
    <property type="entry name" value="PCI DOMAIN-CONTAINING PROTEIN 2"/>
    <property type="match status" value="1"/>
</dbReference>
<dbReference type="OrthoDB" id="10252687at2759"/>
<gene>
    <name evidence="1" type="ORF">JVT61DRAFT_6013</name>
</gene>
<evidence type="ECO:0000313" key="1">
    <source>
        <dbReference type="EMBL" id="KAG6373861.1"/>
    </source>
</evidence>
<dbReference type="GO" id="GO:0016973">
    <property type="term" value="P:poly(A)+ mRNA export from nucleus"/>
    <property type="evidence" value="ECO:0007669"/>
    <property type="project" value="TreeGrafter"/>
</dbReference>
<accession>A0A8I3A6W9</accession>
<evidence type="ECO:0000313" key="2">
    <source>
        <dbReference type="Proteomes" id="UP000683000"/>
    </source>
</evidence>
<sequence>MRLTSHCKWCWHRLVSVVVGRQGGVDGVLVIHDDTPTVSTYDSIIPEARCTSPLLGAIQILASSTSSTNKVISQLQAQHMAVPFTTFLVELSESVHTDDGQRLAYLLRPTSPHGKDLVKEFKNPSRDGLMSQYGGCIESPWDEIAIRYVMVTSHVARKRPGEAFNEQSQLISCVYASILSEGGCEYVLCRLFFRFFTQNTGWTLPALFSTLRDLRDLAFDADFHAKVNGHSSECMESAAGVVAKAFSNCMTDRTSPPDQSRKWGIYYVVGLIMKCYFRVSF</sequence>
<dbReference type="GO" id="GO:0070390">
    <property type="term" value="C:transcription export complex 2"/>
    <property type="evidence" value="ECO:0007669"/>
    <property type="project" value="TreeGrafter"/>
</dbReference>
<dbReference type="GO" id="GO:0000973">
    <property type="term" value="P:post-transcriptional tethering of RNA polymerase II gene DNA at nuclear periphery"/>
    <property type="evidence" value="ECO:0007669"/>
    <property type="project" value="TreeGrafter"/>
</dbReference>
<comment type="caution">
    <text evidence="1">The sequence shown here is derived from an EMBL/GenBank/DDBJ whole genome shotgun (WGS) entry which is preliminary data.</text>
</comment>